<dbReference type="AlphaFoldDB" id="A0A0F7FHQ5"/>
<evidence type="ECO:0000259" key="3">
    <source>
        <dbReference type="PROSITE" id="PS51786"/>
    </source>
</evidence>
<dbReference type="HOGENOM" id="CLU_027628_0_0_2"/>
<proteinExistence type="predicted"/>
<name>A0A0F7FHQ5_9CREN</name>
<comment type="subcellular location">
    <subcellularLocation>
        <location evidence="1">Membrane</location>
        <topology evidence="1">Multi-pass membrane protein</topology>
    </subcellularLocation>
</comment>
<gene>
    <name evidence="4" type="ORF">MA03_01720</name>
</gene>
<dbReference type="InterPro" id="IPR008269">
    <property type="entry name" value="Lon_proteolytic"/>
</dbReference>
<dbReference type="GO" id="GO:0005524">
    <property type="term" value="F:ATP binding"/>
    <property type="evidence" value="ECO:0007669"/>
    <property type="project" value="InterPro"/>
</dbReference>
<dbReference type="Gene3D" id="3.30.230.10">
    <property type="match status" value="1"/>
</dbReference>
<dbReference type="Pfam" id="PF05362">
    <property type="entry name" value="Lon_C"/>
    <property type="match status" value="1"/>
</dbReference>
<dbReference type="GeneID" id="25400909"/>
<dbReference type="GO" id="GO:0006508">
    <property type="term" value="P:proteolysis"/>
    <property type="evidence" value="ECO:0007669"/>
    <property type="project" value="InterPro"/>
</dbReference>
<dbReference type="OrthoDB" id="15525at2157"/>
<reference evidence="4 5" key="1">
    <citation type="journal article" date="2015" name="Stand. Genomic Sci.">
        <title>Complete genome sequence of and proposal of Thermofilum uzonense sp. nov. a novel hyperthermophilic crenarchaeon and emended description of the genus Thermofilum.</title>
        <authorList>
            <person name="Toshchakov S.V."/>
            <person name="Korzhenkov A.A."/>
            <person name="Samarov N.I."/>
            <person name="Mazunin I.O."/>
            <person name="Mozhey O.I."/>
            <person name="Shmyr I.S."/>
            <person name="Derbikova K.S."/>
            <person name="Taranov E.A."/>
            <person name="Dominova I.N."/>
            <person name="Bonch-Osmolovskaya E.A."/>
            <person name="Patrushev M.V."/>
            <person name="Podosokorskaya O.A."/>
            <person name="Kublanov I.V."/>
        </authorList>
    </citation>
    <scope>NUCLEOTIDE SEQUENCE [LARGE SCALE GENOMIC DNA]</scope>
    <source>
        <strain evidence="4 5">1807-2</strain>
    </source>
</reference>
<dbReference type="PATRIC" id="fig|1550241.5.peg.351"/>
<organism evidence="4 5">
    <name type="scientific">Infirmifilum uzonense</name>
    <dbReference type="NCBI Taxonomy" id="1550241"/>
    <lineage>
        <taxon>Archaea</taxon>
        <taxon>Thermoproteota</taxon>
        <taxon>Thermoprotei</taxon>
        <taxon>Thermofilales</taxon>
        <taxon>Thermofilaceae</taxon>
        <taxon>Infirmifilum</taxon>
    </lineage>
</organism>
<dbReference type="RefSeq" id="WP_052883619.1">
    <property type="nucleotide sequence ID" value="NZ_CP009961.1"/>
</dbReference>
<dbReference type="Proteomes" id="UP000067434">
    <property type="component" value="Chromosome"/>
</dbReference>
<evidence type="ECO:0000256" key="2">
    <source>
        <dbReference type="SAM" id="MobiDB-lite"/>
    </source>
</evidence>
<accession>A0A0F7FHQ5</accession>
<dbReference type="GO" id="GO:0016020">
    <property type="term" value="C:membrane"/>
    <property type="evidence" value="ECO:0007669"/>
    <property type="project" value="UniProtKB-SubCell"/>
</dbReference>
<feature type="compositionally biased region" description="Low complexity" evidence="2">
    <location>
        <begin position="583"/>
        <end position="598"/>
    </location>
</feature>
<dbReference type="EMBL" id="CP009961">
    <property type="protein sequence ID" value="AKG38257.1"/>
    <property type="molecule type" value="Genomic_DNA"/>
</dbReference>
<protein>
    <recommendedName>
        <fullName evidence="3">Lon proteolytic domain-containing protein</fullName>
    </recommendedName>
</protein>
<dbReference type="InterPro" id="IPR020568">
    <property type="entry name" value="Ribosomal_Su5_D2-typ_SF"/>
</dbReference>
<dbReference type="SUPFAM" id="SSF54211">
    <property type="entry name" value="Ribosomal protein S5 domain 2-like"/>
    <property type="match status" value="1"/>
</dbReference>
<dbReference type="InterPro" id="IPR027065">
    <property type="entry name" value="Lon_Prtase"/>
</dbReference>
<dbReference type="PANTHER" id="PTHR10046">
    <property type="entry name" value="ATP DEPENDENT LON PROTEASE FAMILY MEMBER"/>
    <property type="match status" value="1"/>
</dbReference>
<evidence type="ECO:0000313" key="4">
    <source>
        <dbReference type="EMBL" id="AKG38257.1"/>
    </source>
</evidence>
<keyword evidence="5" id="KW-1185">Reference proteome</keyword>
<evidence type="ECO:0000313" key="5">
    <source>
        <dbReference type="Proteomes" id="UP000067434"/>
    </source>
</evidence>
<dbReference type="GO" id="GO:0030163">
    <property type="term" value="P:protein catabolic process"/>
    <property type="evidence" value="ECO:0007669"/>
    <property type="project" value="InterPro"/>
</dbReference>
<feature type="domain" description="Lon proteolytic" evidence="3">
    <location>
        <begin position="39"/>
        <end position="234"/>
    </location>
</feature>
<evidence type="ECO:0000256" key="1">
    <source>
        <dbReference type="ARBA" id="ARBA00004141"/>
    </source>
</evidence>
<feature type="region of interest" description="Disordered" evidence="2">
    <location>
        <begin position="571"/>
        <end position="598"/>
    </location>
</feature>
<dbReference type="KEGG" id="thf:MA03_01720"/>
<dbReference type="PROSITE" id="PS51786">
    <property type="entry name" value="LON_PROTEOLYTIC"/>
    <property type="match status" value="1"/>
</dbReference>
<dbReference type="GO" id="GO:0004176">
    <property type="term" value="F:ATP-dependent peptidase activity"/>
    <property type="evidence" value="ECO:0007669"/>
    <property type="project" value="InterPro"/>
</dbReference>
<sequence>MRRILVPLLLILIIGLGLISSASPYNQLKIIGSAWILAPAVTQTETGYAGSATNISVFITEGWGDVYVSTYSLTQEDFQGAATAATRVISNVLGVDFNKYNFYFKVQSDAVIVGGPSAGVAMAVVVYSALTGKPINRSIAVTGMISPDGTVGPVGGVYEKAQAMASSGVKVFLVPPGESVVTTYKVVVHKVGPFQVYSTQPVRINLTDYALKNWNLRVVEVSTIEDALHYFFNYNITPNSITIPYVSSSARSKIDMIWQALEQTASLELYNAKAYVNQSTLTSFTKSALVNYLNTYAQPYIQTARQNPHDIGTIPLLTSSIAISRWIKLLVDYSLNKNIDTQVSSTRENISKLILTIQNTYPRNFQELNYLVIAGDLAIRASRLFNDSAKLWSQDPQTALQNLAYATALVDEAKHWINGLPVGATLDARQSASTYLSIARSTWPYVYAVLSQTGYSSTSLDLSSTYYSASVSLYGSGYYVLASIAAARSIALAESSMLDFQGRAVGSPVYLEVSSTRAQTILSSTADLISGIYFYNQSRYATTDADKLAYLKLASELASLTLDLAKGAKITASPPKPVEERPQTSIQPTPQTPPQGQGSLWDKISSWLHDLYLKTVLYIDNIYRFLKKLIGR</sequence>
<dbReference type="STRING" id="1550241.MA03_01720"/>
<dbReference type="InterPro" id="IPR014721">
    <property type="entry name" value="Ribsml_uS5_D2-typ_fold_subgr"/>
</dbReference>
<dbReference type="GO" id="GO:0004252">
    <property type="term" value="F:serine-type endopeptidase activity"/>
    <property type="evidence" value="ECO:0007669"/>
    <property type="project" value="InterPro"/>
</dbReference>
<dbReference type="PRINTS" id="PR00830">
    <property type="entry name" value="ENDOLAPTASE"/>
</dbReference>